<dbReference type="InterPro" id="IPR015943">
    <property type="entry name" value="WD40/YVTN_repeat-like_dom_sf"/>
</dbReference>
<dbReference type="SUPFAM" id="SSF53167">
    <property type="entry name" value="Purine and uridine phosphorylases"/>
    <property type="match status" value="1"/>
</dbReference>
<dbReference type="InterPro" id="IPR001680">
    <property type="entry name" value="WD40_rpt"/>
</dbReference>
<feature type="repeat" description="WD" evidence="2">
    <location>
        <begin position="914"/>
        <end position="942"/>
    </location>
</feature>
<dbReference type="SUPFAM" id="SSF50978">
    <property type="entry name" value="WD40 repeat-like"/>
    <property type="match status" value="1"/>
</dbReference>
<keyword evidence="6" id="KW-1185">Reference proteome</keyword>
<accession>A0A6G1GWR5</accession>
<dbReference type="EMBL" id="ML977163">
    <property type="protein sequence ID" value="KAF1985199.1"/>
    <property type="molecule type" value="Genomic_DNA"/>
</dbReference>
<dbReference type="InterPro" id="IPR056884">
    <property type="entry name" value="NPHP3-like_N"/>
</dbReference>
<evidence type="ECO:0000313" key="5">
    <source>
        <dbReference type="EMBL" id="KAF1985199.1"/>
    </source>
</evidence>
<evidence type="ECO:0000259" key="4">
    <source>
        <dbReference type="Pfam" id="PF24883"/>
    </source>
</evidence>
<sequence>MAPRLNRGDYTVGWVCALPIELSAAQEMLDEVYPSLPPNGNDTNVYTLGCIGEHNVVLAGLPAGKTGTASAASVAMQMKATFSAIRFGLMVGIGGGVPSKEADIRLGDIVVSQPANNYGGVVQYDFGKSIPGGFKPTGLLNAPPQILLSAVTKLRANYDRGQSNTSLHLSKLSRLPKFARDQAGSDVLFEGDYNHTSGDSCMSCDNTRRVRRKERADKMPNVHYGTIASGNQVMRDGATRDKISSHFGGVLCFEMEAGGLMDNFPCMIVRGICDYADSHKNKRWQPYAAGTAAAYTKELLLVVPAIDVASTLTIDEANALHDVLKTIPITAEAPFNAYQRQHDPRCLPDTRVKLLREIYDWADGRDERCIFWLNGLAGTGKSTIARTVARKYYDQKRLGASFFFSRGGGDVSHAGKFVTSIAWQLASNVPTLDQYVCDVIKERRDIASQSLRDQWQQLVLRPLSRLSGSSGSPFYMLVVDALDECDNDKDIRLIVHLLAEAQSLEMARLRVFLTSRPEVPIRNGFVDVPDDDHKDFILHNISPSIIDQDISIFLKHDFELIAKEGSLDTGWPGPEIIKRLVCNASGLFIWAATVCRFVREGKRFARKRLNDILENSSVGVNAAEKRLNEIYITVLRSCIFAEYLEEEVEELRSILKGLLGSIITLLSPLSTQSLSKLLHTAQVEVDQTLDDLHAILYIPKDPTLPLRLHHPSFRDFLFEKSRCEEFWVDEKQAHQDLADRCIKLMEISLKQDICSVKAPNILIADAETAQIEQYLPLEVQYACRYWIDHVQKSGTQLYDDSQVHRFLQKYLLYWLEALGWMKKLSDGIHAISTLESFVSSKSCPGLWSFLRDTKRFVLFNRRAIEQAPLQTYSSALIFAPASSIVKDTFKACIPKWMRVSPKVEEKWNALQQTLEGHTSPVNSVAFSPDGKTLASASSDHTLWDAGSGALLQTNRGSLPVSSFSFTRSAVSHQVASPSIFVKKEWVCSQTGPILWLPPEHRPDHIAVHGGAVGFGYRSGRVTVIELAL</sequence>
<dbReference type="PANTHER" id="PTHR46082:SF11">
    <property type="entry name" value="AAA+ ATPASE DOMAIN-CONTAINING PROTEIN-RELATED"/>
    <property type="match status" value="1"/>
</dbReference>
<dbReference type="Pfam" id="PF01048">
    <property type="entry name" value="PNP_UDP_1"/>
    <property type="match status" value="1"/>
</dbReference>
<dbReference type="InterPro" id="IPR000845">
    <property type="entry name" value="Nucleoside_phosphorylase_d"/>
</dbReference>
<name>A0A6G1GWR5_9PEZI</name>
<dbReference type="OrthoDB" id="674604at2759"/>
<feature type="domain" description="Nucleoside phosphorylase" evidence="3">
    <location>
        <begin position="12"/>
        <end position="283"/>
    </location>
</feature>
<dbReference type="Gene3D" id="3.40.50.1580">
    <property type="entry name" value="Nucleoside phosphorylase domain"/>
    <property type="match status" value="1"/>
</dbReference>
<evidence type="ECO:0000256" key="1">
    <source>
        <dbReference type="ARBA" id="ARBA00022737"/>
    </source>
</evidence>
<dbReference type="InterPro" id="IPR036322">
    <property type="entry name" value="WD40_repeat_dom_sf"/>
</dbReference>
<evidence type="ECO:0000256" key="2">
    <source>
        <dbReference type="PROSITE-ProRule" id="PRU00221"/>
    </source>
</evidence>
<protein>
    <submittedName>
        <fullName evidence="5">Uncharacterized protein</fullName>
    </submittedName>
</protein>
<reference evidence="5" key="1">
    <citation type="journal article" date="2020" name="Stud. Mycol.">
        <title>101 Dothideomycetes genomes: a test case for predicting lifestyles and emergence of pathogens.</title>
        <authorList>
            <person name="Haridas S."/>
            <person name="Albert R."/>
            <person name="Binder M."/>
            <person name="Bloem J."/>
            <person name="Labutti K."/>
            <person name="Salamov A."/>
            <person name="Andreopoulos B."/>
            <person name="Baker S."/>
            <person name="Barry K."/>
            <person name="Bills G."/>
            <person name="Bluhm B."/>
            <person name="Cannon C."/>
            <person name="Castanera R."/>
            <person name="Culley D."/>
            <person name="Daum C."/>
            <person name="Ezra D."/>
            <person name="Gonzalez J."/>
            <person name="Henrissat B."/>
            <person name="Kuo A."/>
            <person name="Liang C."/>
            <person name="Lipzen A."/>
            <person name="Lutzoni F."/>
            <person name="Magnuson J."/>
            <person name="Mondo S."/>
            <person name="Nolan M."/>
            <person name="Ohm R."/>
            <person name="Pangilinan J."/>
            <person name="Park H.-J."/>
            <person name="Ramirez L."/>
            <person name="Alfaro M."/>
            <person name="Sun H."/>
            <person name="Tritt A."/>
            <person name="Yoshinaga Y."/>
            <person name="Zwiers L.-H."/>
            <person name="Turgeon B."/>
            <person name="Goodwin S."/>
            <person name="Spatafora J."/>
            <person name="Crous P."/>
            <person name="Grigoriev I."/>
        </authorList>
    </citation>
    <scope>NUCLEOTIDE SEQUENCE</scope>
    <source>
        <strain evidence="5">CBS 113979</strain>
    </source>
</reference>
<gene>
    <name evidence="5" type="ORF">K402DRAFT_394897</name>
</gene>
<dbReference type="PANTHER" id="PTHR46082">
    <property type="entry name" value="ATP/GTP-BINDING PROTEIN-RELATED"/>
    <property type="match status" value="1"/>
</dbReference>
<keyword evidence="2" id="KW-0853">WD repeat</keyword>
<dbReference type="PROSITE" id="PS50294">
    <property type="entry name" value="WD_REPEATS_REGION"/>
    <property type="match status" value="1"/>
</dbReference>
<dbReference type="InterPro" id="IPR027417">
    <property type="entry name" value="P-loop_NTPase"/>
</dbReference>
<organism evidence="5 6">
    <name type="scientific">Aulographum hederae CBS 113979</name>
    <dbReference type="NCBI Taxonomy" id="1176131"/>
    <lineage>
        <taxon>Eukaryota</taxon>
        <taxon>Fungi</taxon>
        <taxon>Dikarya</taxon>
        <taxon>Ascomycota</taxon>
        <taxon>Pezizomycotina</taxon>
        <taxon>Dothideomycetes</taxon>
        <taxon>Pleosporomycetidae</taxon>
        <taxon>Aulographales</taxon>
        <taxon>Aulographaceae</taxon>
    </lineage>
</organism>
<dbReference type="Pfam" id="PF00400">
    <property type="entry name" value="WD40"/>
    <property type="match status" value="1"/>
</dbReference>
<evidence type="ECO:0000259" key="3">
    <source>
        <dbReference type="Pfam" id="PF01048"/>
    </source>
</evidence>
<proteinExistence type="predicted"/>
<feature type="domain" description="Nephrocystin 3-like N-terminal" evidence="4">
    <location>
        <begin position="357"/>
        <end position="516"/>
    </location>
</feature>
<dbReference type="Proteomes" id="UP000800041">
    <property type="component" value="Unassembled WGS sequence"/>
</dbReference>
<dbReference type="Gene3D" id="2.130.10.10">
    <property type="entry name" value="YVTN repeat-like/Quinoprotein amine dehydrogenase"/>
    <property type="match status" value="1"/>
</dbReference>
<dbReference type="SUPFAM" id="SSF52540">
    <property type="entry name" value="P-loop containing nucleoside triphosphate hydrolases"/>
    <property type="match status" value="1"/>
</dbReference>
<dbReference type="Pfam" id="PF24883">
    <property type="entry name" value="NPHP3_N"/>
    <property type="match status" value="1"/>
</dbReference>
<dbReference type="AlphaFoldDB" id="A0A6G1GWR5"/>
<dbReference type="InterPro" id="IPR035994">
    <property type="entry name" value="Nucleoside_phosphorylase_sf"/>
</dbReference>
<dbReference type="PROSITE" id="PS50082">
    <property type="entry name" value="WD_REPEATS_2"/>
    <property type="match status" value="1"/>
</dbReference>
<dbReference type="GO" id="GO:0009116">
    <property type="term" value="P:nucleoside metabolic process"/>
    <property type="evidence" value="ECO:0007669"/>
    <property type="project" value="InterPro"/>
</dbReference>
<dbReference type="InterPro" id="IPR053137">
    <property type="entry name" value="NLR-like"/>
</dbReference>
<keyword evidence="1" id="KW-0677">Repeat</keyword>
<dbReference type="Gene3D" id="3.40.50.300">
    <property type="entry name" value="P-loop containing nucleotide triphosphate hydrolases"/>
    <property type="match status" value="1"/>
</dbReference>
<dbReference type="GO" id="GO:0003824">
    <property type="term" value="F:catalytic activity"/>
    <property type="evidence" value="ECO:0007669"/>
    <property type="project" value="InterPro"/>
</dbReference>
<dbReference type="SMART" id="SM00320">
    <property type="entry name" value="WD40"/>
    <property type="match status" value="1"/>
</dbReference>
<evidence type="ECO:0000313" key="6">
    <source>
        <dbReference type="Proteomes" id="UP000800041"/>
    </source>
</evidence>